<feature type="compositionally biased region" description="Basic and acidic residues" evidence="1">
    <location>
        <begin position="1074"/>
        <end position="1095"/>
    </location>
</feature>
<feature type="region of interest" description="Disordered" evidence="1">
    <location>
        <begin position="1650"/>
        <end position="1677"/>
    </location>
</feature>
<reference evidence="3" key="1">
    <citation type="submission" date="2025-08" db="UniProtKB">
        <authorList>
            <consortium name="RefSeq"/>
        </authorList>
    </citation>
    <scope>IDENTIFICATION</scope>
    <source>
        <tissue evidence="3">Silk gland</tissue>
    </source>
</reference>
<evidence type="ECO:0000313" key="2">
    <source>
        <dbReference type="Proteomes" id="UP000504629"/>
    </source>
</evidence>
<dbReference type="GO" id="GO:0003351">
    <property type="term" value="P:epithelial cilium movement involved in extracellular fluid movement"/>
    <property type="evidence" value="ECO:0007669"/>
    <property type="project" value="TreeGrafter"/>
</dbReference>
<dbReference type="PANTHER" id="PTHR21963">
    <property type="entry name" value="PF6"/>
    <property type="match status" value="1"/>
</dbReference>
<feature type="region of interest" description="Disordered" evidence="1">
    <location>
        <begin position="798"/>
        <end position="832"/>
    </location>
</feature>
<feature type="region of interest" description="Disordered" evidence="1">
    <location>
        <begin position="1067"/>
        <end position="1111"/>
    </location>
</feature>
<dbReference type="Proteomes" id="UP000504629">
    <property type="component" value="Unplaced"/>
</dbReference>
<keyword evidence="2" id="KW-1185">Reference proteome</keyword>
<gene>
    <name evidence="3" type="primary">LOC114246904</name>
</gene>
<dbReference type="GO" id="GO:1904158">
    <property type="term" value="P:axonemal central apparatus assembly"/>
    <property type="evidence" value="ECO:0007669"/>
    <property type="project" value="TreeGrafter"/>
</dbReference>
<name>A0A6J2K367_BOMMA</name>
<accession>A0A6J2K367</accession>
<dbReference type="OrthoDB" id="10257153at2759"/>
<dbReference type="GO" id="GO:1990716">
    <property type="term" value="C:axonemal central apparatus"/>
    <property type="evidence" value="ECO:0007669"/>
    <property type="project" value="TreeGrafter"/>
</dbReference>
<organism evidence="2 3">
    <name type="scientific">Bombyx mandarina</name>
    <name type="common">Wild silk moth</name>
    <name type="synonym">Wild silkworm</name>
    <dbReference type="NCBI Taxonomy" id="7092"/>
    <lineage>
        <taxon>Eukaryota</taxon>
        <taxon>Metazoa</taxon>
        <taxon>Ecdysozoa</taxon>
        <taxon>Arthropoda</taxon>
        <taxon>Hexapoda</taxon>
        <taxon>Insecta</taxon>
        <taxon>Pterygota</taxon>
        <taxon>Neoptera</taxon>
        <taxon>Endopterygota</taxon>
        <taxon>Lepidoptera</taxon>
        <taxon>Glossata</taxon>
        <taxon>Ditrysia</taxon>
        <taxon>Bombycoidea</taxon>
        <taxon>Bombycidae</taxon>
        <taxon>Bombycinae</taxon>
        <taxon>Bombyx</taxon>
    </lineage>
</organism>
<protein>
    <submittedName>
        <fullName evidence="3">Uncharacterized protein LOC114246904</fullName>
    </submittedName>
</protein>
<dbReference type="KEGG" id="bman:114246904"/>
<evidence type="ECO:0000313" key="3">
    <source>
        <dbReference type="RefSeq" id="XP_028035442.1"/>
    </source>
</evidence>
<dbReference type="GeneID" id="114246904"/>
<dbReference type="InterPro" id="IPR026173">
    <property type="entry name" value="SPAG17"/>
</dbReference>
<dbReference type="RefSeq" id="XP_028035442.1">
    <property type="nucleotide sequence ID" value="XM_028179641.1"/>
</dbReference>
<feature type="compositionally biased region" description="Acidic residues" evidence="1">
    <location>
        <begin position="1664"/>
        <end position="1677"/>
    </location>
</feature>
<sequence length="1874" mass="215338">MAPKKSKDVADENYWRRNIEDAKLDEENWKVKVTILEAADSDNARNYLNKFEIFATEEKRFVIKSISKTETTFMVNQLGGEKKNKEDDSCRVFEEGQLYLKEKKEMPAHVQALIIKHLILKMKEEYLLIKRRRLEVKEGMRRESITMVDRSEIRGIVSVKPQELPPSPPPVKKGKKNDVDASFLLPEPAEDKKYNTQLRVRGEEWRDKVYVDDFPTDGPNLYVAITGFVEPLLPGCLISIGVPITAIVQIRINPSPTAETSGQFKAAKRGQSQTELLKEKSFKFWDDLQNLRVQKDTADVFTDTAFVVFSPPYWDNEKMSGSPDKIYDEVCFLLYDIQDLTRQHDHYLDSMEIINIPSYTNYEKYKREYNQLMNDYPMECITLYTLLDNVLQIVCNHEELDSKSSRSSLSTALTIIQSPNKNESDKLQRAENLVKDVFKSLCKTEDTKKTYRTTQGYEYEHQKDAIIINYGDIAQYSTFQLGNINLDNIVRSSLLGMPINRLWHNVKIPNNEMEAKANFHKNVLLSCFERDDVETSELHRLIHILAFRKLYNNRSSLKKSDVVSKTIFDFKKKYLKRSILAEPLSNSPSLKNYNFSAHSFPSINKSENGSEMSYSGGSESRSIKFVFDCPDISELVSETEIVNEKPSSHLIDDFDYFEDFTGISAFQIILEAFNTFNCVDYKYCEVTDTFVLMFFNSHNKDGIACEEWRSHIPTPLCLQDFFDYTLEEHYEWIQKEEKAYDEHVIFKVQSQFTDLNQYDPNSCLDNVIGDELLIEGSLKHREIKQNEVISPEITEVKTNSKKTITSPTTDTDSKTTKKTKSSTPNTPKKVRRSFILPGNDSEIVIIKKPFLGYDLGNRRVEVFGRDASFFSKDGTKLKSTYTLFLPTNLEYLTLSVTPGNRENVFWFHRALSEMVSNDISDVCNSFRISTKDQVMINIKCQSQPGAIPIAMFGCNEESNYKEDNLKTNIPISSSTPVEQMLLCFSLYVTWPNGLVTETVHEKDSSKISYIKQYYVCSLNTDERLRCVNVNGEVIIFKKSGQVETLRPDGSIIKIINCQKRSYIHLPDDSISENSSEKSKKGKGKDKSKDAKDKSNKTSAKSSKNLILEDENITNPQQMEPELVIEEFDTIDTNGLHEKYIKGNVYKMKNILIRTATDFCLGEIFSRRTDGTNILLNKDGVQVVSFPDGTRIITKYVEEAEEIYPEWSEEEIIYYGLFNSNNIDSESTKSKVSASQKSGRSSYLETNNTVDTLNISYIKNNEEIETDIERNDGYVSVKNIYTIEHKNFTTITVNTLNETVSVESPNKTKITLDKYNHFEFDLDSVTKASFNGDTVNIDYTACVDCESKTKCEIEIRAEKEKIDPKSLQNWLKMRDSFNKKIVVNEEGAINIEDHHCSSENINSGISKNDIGADVVSDYNLEGVEDEKFEGPSLSHGKCRDVYLAKTLRFFVLKRTLTCSELVHRDLLEQYKEACRWQPWCSINTYDVFGDRRTLLSILTPVHLTESEKWLMDSTLADKPKYLTYKDLKKDSGKGFYHWMRPYNRFTPRPAKPENVLPPRLPRAYILRTLEQQWSDKERETLKGAKELLFAVLRYRQVLEDDRQRLLDMSVLDQRAEDERHIDDIIQALGYRIYEDLKTRLREDVLSRAEATITTEPRPKPAPEDLSAEGEAAEGEGDAVDPVAGRGAWWPGGGTTTCSRPTAGMPLLTVFSPTTTATAVTCRGFRVESGKFGLQFALLYLLTECCQSTFTLPLTFSQLLLVLKTSAQERTSTTSDLLLFQENRKHLLQESEAAVGTSENLKRYWRRRNEEYKEEQFYRYLLREDNVPPYFRNVLGGAIWWEMNNTAGEAVTEAERAKMNCGCRAQSSRNDDKQFI</sequence>
<dbReference type="GO" id="GO:0005576">
    <property type="term" value="C:extracellular region"/>
    <property type="evidence" value="ECO:0007669"/>
    <property type="project" value="GOC"/>
</dbReference>
<evidence type="ECO:0000256" key="1">
    <source>
        <dbReference type="SAM" id="MobiDB-lite"/>
    </source>
</evidence>
<dbReference type="PANTHER" id="PTHR21963:SF1">
    <property type="entry name" value="SPERM-ASSOCIATED ANTIGEN 17"/>
    <property type="match status" value="1"/>
</dbReference>
<proteinExistence type="predicted"/>
<feature type="compositionally biased region" description="Low complexity" evidence="1">
    <location>
        <begin position="801"/>
        <end position="810"/>
    </location>
</feature>